<evidence type="ECO:0000313" key="2">
    <source>
        <dbReference type="EMBL" id="NMM42447.1"/>
    </source>
</evidence>
<feature type="transmembrane region" description="Helical" evidence="1">
    <location>
        <begin position="170"/>
        <end position="191"/>
    </location>
</feature>
<protein>
    <submittedName>
        <fullName evidence="2">ABC transporter permease subunit</fullName>
    </submittedName>
</protein>
<sequence length="272" mass="30137">MTQLHPQRLLKIAQFELVRLFLTKRGLLAVAAFSICWLLILRYPIGQAVSLINSPQIADFAQQVFGAIGLSKLLDWPEAELAMYWLIALYSFPSFCLFLCSDQLVGDKQRGTLRFLSLRATRNEMLFGRFLGQVFILAALLLVTLVASVAVMVFRDPALLASGISRSFVLFFYLLIAVLPFIALMTLLNTFARSARLAVVLAVLFFAGGNIVVSILSWQIPVLVMLDYVFPGIQLDQMAGQNAGIFNSIGIPLIQTTVMLAIAQRIFARSSL</sequence>
<evidence type="ECO:0000313" key="3">
    <source>
        <dbReference type="Proteomes" id="UP000570493"/>
    </source>
</evidence>
<accession>A0A7Y0DVQ3</accession>
<feature type="transmembrane region" description="Helical" evidence="1">
    <location>
        <begin position="244"/>
        <end position="263"/>
    </location>
</feature>
<dbReference type="Proteomes" id="UP000570493">
    <property type="component" value="Unassembled WGS sequence"/>
</dbReference>
<gene>
    <name evidence="2" type="ORF">HHO47_16880</name>
</gene>
<dbReference type="EMBL" id="JABBMT010000039">
    <property type="protein sequence ID" value="NMM42447.1"/>
    <property type="molecule type" value="Genomic_DNA"/>
</dbReference>
<feature type="transmembrane region" description="Helical" evidence="1">
    <location>
        <begin position="26"/>
        <end position="45"/>
    </location>
</feature>
<dbReference type="GO" id="GO:0005886">
    <property type="term" value="C:plasma membrane"/>
    <property type="evidence" value="ECO:0007669"/>
    <property type="project" value="UniProtKB-SubCell"/>
</dbReference>
<dbReference type="PANTHER" id="PTHR43471">
    <property type="entry name" value="ABC TRANSPORTER PERMEASE"/>
    <property type="match status" value="1"/>
</dbReference>
<reference evidence="2" key="1">
    <citation type="submission" date="2020-04" db="EMBL/GenBank/DDBJ databases">
        <title>Genome Sequencing for Pseudoaltermonas arctica.</title>
        <authorList>
            <person name="Elkins N.S."/>
        </authorList>
    </citation>
    <scope>NUCLEOTIDE SEQUENCE [LARGE SCALE GENOMIC DNA]</scope>
    <source>
        <strain evidence="2">NEC-BIFX-2020_0012</strain>
    </source>
</reference>
<organism evidence="2 3">
    <name type="scientific">Pseudoalteromonas arctica</name>
    <dbReference type="NCBI Taxonomy" id="394751"/>
    <lineage>
        <taxon>Bacteria</taxon>
        <taxon>Pseudomonadati</taxon>
        <taxon>Pseudomonadota</taxon>
        <taxon>Gammaproteobacteria</taxon>
        <taxon>Alteromonadales</taxon>
        <taxon>Pseudoalteromonadaceae</taxon>
        <taxon>Pseudoalteromonas</taxon>
    </lineage>
</organism>
<keyword evidence="1" id="KW-1133">Transmembrane helix</keyword>
<dbReference type="AlphaFoldDB" id="A0A7Y0DVQ3"/>
<keyword evidence="3" id="KW-1185">Reference proteome</keyword>
<dbReference type="Pfam" id="PF12679">
    <property type="entry name" value="ABC2_membrane_2"/>
    <property type="match status" value="1"/>
</dbReference>
<name>A0A7Y0DVQ3_9GAMM</name>
<proteinExistence type="predicted"/>
<evidence type="ECO:0000256" key="1">
    <source>
        <dbReference type="SAM" id="Phobius"/>
    </source>
</evidence>
<keyword evidence="1" id="KW-0812">Transmembrane</keyword>
<feature type="transmembrane region" description="Helical" evidence="1">
    <location>
        <begin position="198"/>
        <end position="224"/>
    </location>
</feature>
<comment type="caution">
    <text evidence="2">The sequence shown here is derived from an EMBL/GenBank/DDBJ whole genome shotgun (WGS) entry which is preliminary data.</text>
</comment>
<dbReference type="GO" id="GO:0140359">
    <property type="term" value="F:ABC-type transporter activity"/>
    <property type="evidence" value="ECO:0007669"/>
    <property type="project" value="InterPro"/>
</dbReference>
<keyword evidence="1" id="KW-0472">Membrane</keyword>
<dbReference type="RefSeq" id="WP_169021356.1">
    <property type="nucleotide sequence ID" value="NZ_JABBMT010000039.1"/>
</dbReference>
<feature type="transmembrane region" description="Helical" evidence="1">
    <location>
        <begin position="126"/>
        <end position="150"/>
    </location>
</feature>
<feature type="transmembrane region" description="Helical" evidence="1">
    <location>
        <begin position="82"/>
        <end position="105"/>
    </location>
</feature>